<proteinExistence type="predicted"/>
<dbReference type="Proteomes" id="UP000235388">
    <property type="component" value="Unassembled WGS sequence"/>
</dbReference>
<protein>
    <submittedName>
        <fullName evidence="1">Uncharacterized protein</fullName>
    </submittedName>
</protein>
<reference evidence="1 2" key="1">
    <citation type="submission" date="2017-11" db="EMBL/GenBank/DDBJ databases">
        <title>De novo assembly and phasing of dikaryotic genomes from two isolates of Puccinia coronata f. sp. avenae, the causal agent of oat crown rust.</title>
        <authorList>
            <person name="Miller M.E."/>
            <person name="Zhang Y."/>
            <person name="Omidvar V."/>
            <person name="Sperschneider J."/>
            <person name="Schwessinger B."/>
            <person name="Raley C."/>
            <person name="Palmer J.M."/>
            <person name="Garnica D."/>
            <person name="Upadhyaya N."/>
            <person name="Rathjen J."/>
            <person name="Taylor J.M."/>
            <person name="Park R.F."/>
            <person name="Dodds P.N."/>
            <person name="Hirsch C.D."/>
            <person name="Kianian S.F."/>
            <person name="Figueroa M."/>
        </authorList>
    </citation>
    <scope>NUCLEOTIDE SEQUENCE [LARGE SCALE GENOMIC DNA]</scope>
    <source>
        <strain evidence="1">12NC29</strain>
    </source>
</reference>
<dbReference type="EMBL" id="PGCJ01001691">
    <property type="protein sequence ID" value="PLW04374.1"/>
    <property type="molecule type" value="Genomic_DNA"/>
</dbReference>
<keyword evidence="2" id="KW-1185">Reference proteome</keyword>
<gene>
    <name evidence="1" type="ORF">PCANC_28760</name>
</gene>
<dbReference type="STRING" id="200324.A0A2N5RTQ0"/>
<evidence type="ECO:0000313" key="1">
    <source>
        <dbReference type="EMBL" id="PLW04374.1"/>
    </source>
</evidence>
<name>A0A2N5RTQ0_9BASI</name>
<dbReference type="AlphaFoldDB" id="A0A2N5RTQ0"/>
<comment type="caution">
    <text evidence="1">The sequence shown here is derived from an EMBL/GenBank/DDBJ whole genome shotgun (WGS) entry which is preliminary data.</text>
</comment>
<dbReference type="OrthoDB" id="1700726at2759"/>
<organism evidence="1 2">
    <name type="scientific">Puccinia coronata f. sp. avenae</name>
    <dbReference type="NCBI Taxonomy" id="200324"/>
    <lineage>
        <taxon>Eukaryota</taxon>
        <taxon>Fungi</taxon>
        <taxon>Dikarya</taxon>
        <taxon>Basidiomycota</taxon>
        <taxon>Pucciniomycotina</taxon>
        <taxon>Pucciniomycetes</taxon>
        <taxon>Pucciniales</taxon>
        <taxon>Pucciniaceae</taxon>
        <taxon>Puccinia</taxon>
    </lineage>
</organism>
<evidence type="ECO:0000313" key="2">
    <source>
        <dbReference type="Proteomes" id="UP000235388"/>
    </source>
</evidence>
<accession>A0A2N5RTQ0</accession>
<sequence length="198" mass="22502">MSELPPYAIASTVLPVPNAAPLDLNHQSINTLPFLRRCLAPESPARRGTYRNAAFATFTSIETPEKQFPRTYCKYLDLHSMVNYWLKYKCLVSSGPSSDEVFNFGLGRSYDKPCLGHRPINPVSGELEPFYVWQSYKDVDRRRTDFERPHASSSRGELGTSNRTDWTLGCGPTIDLNGKSWRTHVQHTRSSSSRSTRR</sequence>